<dbReference type="GO" id="GO:0015293">
    <property type="term" value="F:symporter activity"/>
    <property type="evidence" value="ECO:0007669"/>
    <property type="project" value="UniProtKB-KW"/>
</dbReference>
<evidence type="ECO:0000256" key="12">
    <source>
        <dbReference type="ARBA" id="ARBA00033708"/>
    </source>
</evidence>
<comment type="similarity">
    <text evidence="2 13">Belongs to the sodium:solute symporter (SSF) (TC 2.A.21) family.</text>
</comment>
<dbReference type="PROSITE" id="PS50283">
    <property type="entry name" value="NA_SOLUT_SYMP_3"/>
    <property type="match status" value="1"/>
</dbReference>
<accession>A0A212IYE0</accession>
<protein>
    <recommendedName>
        <fullName evidence="16">Na+/solute symporter</fullName>
    </recommendedName>
</protein>
<comment type="catalytic activity">
    <reaction evidence="12">
        <text>L-proline(in) + Na(+)(in) = L-proline(out) + Na(+)(out)</text>
        <dbReference type="Rhea" id="RHEA:28967"/>
        <dbReference type="ChEBI" id="CHEBI:29101"/>
        <dbReference type="ChEBI" id="CHEBI:60039"/>
    </reaction>
</comment>
<keyword evidence="5 14" id="KW-0812">Transmembrane</keyword>
<feature type="transmembrane region" description="Helical" evidence="14">
    <location>
        <begin position="392"/>
        <end position="415"/>
    </location>
</feature>
<evidence type="ECO:0000313" key="15">
    <source>
        <dbReference type="EMBL" id="SBV92226.1"/>
    </source>
</evidence>
<evidence type="ECO:0000256" key="5">
    <source>
        <dbReference type="ARBA" id="ARBA00022692"/>
    </source>
</evidence>
<feature type="transmembrane region" description="Helical" evidence="14">
    <location>
        <begin position="317"/>
        <end position="346"/>
    </location>
</feature>
<dbReference type="EMBL" id="FLUQ01000001">
    <property type="protein sequence ID" value="SBV92226.1"/>
    <property type="molecule type" value="Genomic_DNA"/>
</dbReference>
<comment type="subcellular location">
    <subcellularLocation>
        <location evidence="1">Cell membrane</location>
        <topology evidence="1">Multi-pass membrane protein</topology>
    </subcellularLocation>
</comment>
<name>A0A212IYE0_9DELT</name>
<feature type="transmembrane region" description="Helical" evidence="14">
    <location>
        <begin position="446"/>
        <end position="467"/>
    </location>
</feature>
<evidence type="ECO:0000256" key="4">
    <source>
        <dbReference type="ARBA" id="ARBA00022475"/>
    </source>
</evidence>
<dbReference type="Pfam" id="PF00474">
    <property type="entry name" value="SSF"/>
    <property type="match status" value="1"/>
</dbReference>
<feature type="transmembrane region" description="Helical" evidence="14">
    <location>
        <begin position="81"/>
        <end position="101"/>
    </location>
</feature>
<feature type="transmembrane region" description="Helical" evidence="14">
    <location>
        <begin position="46"/>
        <end position="69"/>
    </location>
</feature>
<keyword evidence="6" id="KW-0769">Symport</keyword>
<evidence type="ECO:0000256" key="13">
    <source>
        <dbReference type="RuleBase" id="RU362091"/>
    </source>
</evidence>
<dbReference type="GO" id="GO:0006814">
    <property type="term" value="P:sodium ion transport"/>
    <property type="evidence" value="ECO:0007669"/>
    <property type="project" value="UniProtKB-KW"/>
</dbReference>
<evidence type="ECO:0000256" key="8">
    <source>
        <dbReference type="ARBA" id="ARBA00023053"/>
    </source>
</evidence>
<dbReference type="Gene3D" id="1.20.1730.10">
    <property type="entry name" value="Sodium/glucose cotransporter"/>
    <property type="match status" value="1"/>
</dbReference>
<feature type="transmembrane region" description="Helical" evidence="14">
    <location>
        <begin position="234"/>
        <end position="253"/>
    </location>
</feature>
<keyword evidence="4" id="KW-1003">Cell membrane</keyword>
<evidence type="ECO:0000256" key="14">
    <source>
        <dbReference type="SAM" id="Phobius"/>
    </source>
</evidence>
<evidence type="ECO:0000256" key="10">
    <source>
        <dbReference type="ARBA" id="ARBA00023136"/>
    </source>
</evidence>
<proteinExistence type="inferred from homology"/>
<feature type="transmembrane region" description="Helical" evidence="14">
    <location>
        <begin position="6"/>
        <end position="25"/>
    </location>
</feature>
<dbReference type="InterPro" id="IPR050277">
    <property type="entry name" value="Sodium:Solute_Symporter"/>
</dbReference>
<dbReference type="PANTHER" id="PTHR48086">
    <property type="entry name" value="SODIUM/PROLINE SYMPORTER-RELATED"/>
    <property type="match status" value="1"/>
</dbReference>
<gene>
    <name evidence="15" type="ORF">KL86DPRO_10325</name>
</gene>
<keyword evidence="8" id="KW-0915">Sodium</keyword>
<dbReference type="AlphaFoldDB" id="A0A212IYE0"/>
<dbReference type="InterPro" id="IPR001734">
    <property type="entry name" value="Na/solute_symporter"/>
</dbReference>
<evidence type="ECO:0000256" key="1">
    <source>
        <dbReference type="ARBA" id="ARBA00004651"/>
    </source>
</evidence>
<keyword evidence="9" id="KW-0406">Ion transport</keyword>
<dbReference type="GO" id="GO:0005886">
    <property type="term" value="C:plasma membrane"/>
    <property type="evidence" value="ECO:0007669"/>
    <property type="project" value="UniProtKB-SubCell"/>
</dbReference>
<feature type="transmembrane region" description="Helical" evidence="14">
    <location>
        <begin position="157"/>
        <end position="176"/>
    </location>
</feature>
<evidence type="ECO:0000256" key="9">
    <source>
        <dbReference type="ARBA" id="ARBA00023065"/>
    </source>
</evidence>
<evidence type="ECO:0000256" key="2">
    <source>
        <dbReference type="ARBA" id="ARBA00006434"/>
    </source>
</evidence>
<evidence type="ECO:0000256" key="3">
    <source>
        <dbReference type="ARBA" id="ARBA00022448"/>
    </source>
</evidence>
<feature type="transmembrane region" description="Helical" evidence="14">
    <location>
        <begin position="274"/>
        <end position="297"/>
    </location>
</feature>
<keyword evidence="11" id="KW-0739">Sodium transport</keyword>
<organism evidence="15">
    <name type="scientific">uncultured delta proteobacterium</name>
    <dbReference type="NCBI Taxonomy" id="34034"/>
    <lineage>
        <taxon>Bacteria</taxon>
        <taxon>Deltaproteobacteria</taxon>
        <taxon>environmental samples</taxon>
    </lineage>
</organism>
<feature type="transmembrane region" description="Helical" evidence="14">
    <location>
        <begin position="122"/>
        <end position="145"/>
    </location>
</feature>
<evidence type="ECO:0008006" key="16">
    <source>
        <dbReference type="Google" id="ProtNLM"/>
    </source>
</evidence>
<dbReference type="CDD" id="cd10322">
    <property type="entry name" value="SLC5sbd"/>
    <property type="match status" value="1"/>
</dbReference>
<evidence type="ECO:0000256" key="11">
    <source>
        <dbReference type="ARBA" id="ARBA00023201"/>
    </source>
</evidence>
<keyword evidence="3" id="KW-0813">Transport</keyword>
<reference evidence="15" key="1">
    <citation type="submission" date="2016-04" db="EMBL/GenBank/DDBJ databases">
        <authorList>
            <person name="Evans L.H."/>
            <person name="Alamgir A."/>
            <person name="Owens N."/>
            <person name="Weber N.D."/>
            <person name="Virtaneva K."/>
            <person name="Barbian K."/>
            <person name="Babar A."/>
            <person name="Rosenke K."/>
        </authorList>
    </citation>
    <scope>NUCLEOTIDE SEQUENCE</scope>
    <source>
        <strain evidence="15">86</strain>
    </source>
</reference>
<feature type="transmembrane region" description="Helical" evidence="14">
    <location>
        <begin position="188"/>
        <end position="206"/>
    </location>
</feature>
<evidence type="ECO:0000256" key="7">
    <source>
        <dbReference type="ARBA" id="ARBA00022989"/>
    </source>
</evidence>
<feature type="transmembrane region" description="Helical" evidence="14">
    <location>
        <begin position="367"/>
        <end position="386"/>
    </location>
</feature>
<feature type="transmembrane region" description="Helical" evidence="14">
    <location>
        <begin position="422"/>
        <end position="440"/>
    </location>
</feature>
<dbReference type="PANTHER" id="PTHR48086:SF3">
    <property type="entry name" value="SODIUM_PROLINE SYMPORTER"/>
    <property type="match status" value="1"/>
</dbReference>
<sequence length="499" mass="55326">MSKNMLVFLVVGFYCLIVMAIGIYSNRVNKNTTEDYFLASRTVGPIVSFFTLTASFYSAYLLMGAVGFFYTHGFAMLMTTTYGACYGLWYWVLGGPIHLIGRKFGHGTPADMIEHYYESKKLGSLVSIMLCAFTVPYLSMQYTAIGMAFQLITDGAISYRVGAIILGGICCAYVFLGGFRSVALTDLFQGMFFMFIAWGLGIYFLFEAGGITELFKGIAAQDQAMLSLPGPKGFYTWGVWLSFIVLYTIMPAIRPDTWQRAYAVKNLGAWKKACFHTAWALPVTYLVTMFTSFGLRINVPGLEGVQTEQALIAYFNMVSPIVGIIILAAAMAAAMSTIDSVLLVSSQYLTEDIIKRYMPNKFSDSQLARIGQIFTVVLTLIALLVTMSPPQFMVMMTALFYGFGCLLWPLLGCIIWPRGTKAGSIACIVVSCVLIVILKLGDFGTYVYGLHFIAWGVVTSGVVYVVVSLMTRPPSDEMVEAYHGYLREKFWSKFTFGRK</sequence>
<dbReference type="InterPro" id="IPR038377">
    <property type="entry name" value="Na/Glc_symporter_sf"/>
</dbReference>
<keyword evidence="7 14" id="KW-1133">Transmembrane helix</keyword>
<evidence type="ECO:0000256" key="6">
    <source>
        <dbReference type="ARBA" id="ARBA00022847"/>
    </source>
</evidence>
<keyword evidence="10 14" id="KW-0472">Membrane</keyword>